<organism evidence="1 2">
    <name type="scientific">Irpex rosettiformis</name>
    <dbReference type="NCBI Taxonomy" id="378272"/>
    <lineage>
        <taxon>Eukaryota</taxon>
        <taxon>Fungi</taxon>
        <taxon>Dikarya</taxon>
        <taxon>Basidiomycota</taxon>
        <taxon>Agaricomycotina</taxon>
        <taxon>Agaricomycetes</taxon>
        <taxon>Polyporales</taxon>
        <taxon>Irpicaceae</taxon>
        <taxon>Irpex</taxon>
    </lineage>
</organism>
<feature type="non-terminal residue" evidence="1">
    <location>
        <position position="1"/>
    </location>
</feature>
<sequence length="211" mass="23491">PGGQRIILKYAGKDATYVLAEYDPIHPPDAIEKNLPADKQLGAVDLSTVEKVEVVVKDEEKARLERFSRRPSLSEVLNLHDFEAIARQVMGEKAWAYYSSAADDEITIRENHAAYHRIWFRPRVLRNVTEVDFSTTLLGHKSSMPIYITATALGKLGHPDGELNLTCAAAKNDVIQMIPTLTSCSFDELVPAHSQIVIAIIQLYNTIFTAS</sequence>
<evidence type="ECO:0000313" key="1">
    <source>
        <dbReference type="EMBL" id="KAI0085374.1"/>
    </source>
</evidence>
<protein>
    <submittedName>
        <fullName evidence="1">FMN-dependent dehydrogenase-domain-containing protein</fullName>
    </submittedName>
</protein>
<keyword evidence="2" id="KW-1185">Reference proteome</keyword>
<proteinExistence type="predicted"/>
<name>A0ACB8TU57_9APHY</name>
<comment type="caution">
    <text evidence="1">The sequence shown here is derived from an EMBL/GenBank/DDBJ whole genome shotgun (WGS) entry which is preliminary data.</text>
</comment>
<dbReference type="Proteomes" id="UP001055072">
    <property type="component" value="Unassembled WGS sequence"/>
</dbReference>
<accession>A0ACB8TU57</accession>
<reference evidence="1" key="1">
    <citation type="journal article" date="2021" name="Environ. Microbiol.">
        <title>Gene family expansions and transcriptome signatures uncover fungal adaptations to wood decay.</title>
        <authorList>
            <person name="Hage H."/>
            <person name="Miyauchi S."/>
            <person name="Viragh M."/>
            <person name="Drula E."/>
            <person name="Min B."/>
            <person name="Chaduli D."/>
            <person name="Navarro D."/>
            <person name="Favel A."/>
            <person name="Norest M."/>
            <person name="Lesage-Meessen L."/>
            <person name="Balint B."/>
            <person name="Merenyi Z."/>
            <person name="de Eugenio L."/>
            <person name="Morin E."/>
            <person name="Martinez A.T."/>
            <person name="Baldrian P."/>
            <person name="Stursova M."/>
            <person name="Martinez M.J."/>
            <person name="Novotny C."/>
            <person name="Magnuson J.K."/>
            <person name="Spatafora J.W."/>
            <person name="Maurice S."/>
            <person name="Pangilinan J."/>
            <person name="Andreopoulos W."/>
            <person name="LaButti K."/>
            <person name="Hundley H."/>
            <person name="Na H."/>
            <person name="Kuo A."/>
            <person name="Barry K."/>
            <person name="Lipzen A."/>
            <person name="Henrissat B."/>
            <person name="Riley R."/>
            <person name="Ahrendt S."/>
            <person name="Nagy L.G."/>
            <person name="Grigoriev I.V."/>
            <person name="Martin F."/>
            <person name="Rosso M.N."/>
        </authorList>
    </citation>
    <scope>NUCLEOTIDE SEQUENCE</scope>
    <source>
        <strain evidence="1">CBS 384.51</strain>
    </source>
</reference>
<gene>
    <name evidence="1" type="ORF">BDY19DRAFT_896844</name>
</gene>
<evidence type="ECO:0000313" key="2">
    <source>
        <dbReference type="Proteomes" id="UP001055072"/>
    </source>
</evidence>
<dbReference type="EMBL" id="MU274932">
    <property type="protein sequence ID" value="KAI0085374.1"/>
    <property type="molecule type" value="Genomic_DNA"/>
</dbReference>